<keyword evidence="2" id="KW-1185">Reference proteome</keyword>
<dbReference type="EMBL" id="JAPDHV010000003">
    <property type="protein sequence ID" value="MCW3161092.1"/>
    <property type="molecule type" value="Genomic_DNA"/>
</dbReference>
<evidence type="ECO:0008006" key="3">
    <source>
        <dbReference type="Google" id="ProtNLM"/>
    </source>
</evidence>
<organism evidence="1 2">
    <name type="scientific">Chryseobacterium oryctis</name>
    <dbReference type="NCBI Taxonomy" id="2952618"/>
    <lineage>
        <taxon>Bacteria</taxon>
        <taxon>Pseudomonadati</taxon>
        <taxon>Bacteroidota</taxon>
        <taxon>Flavobacteriia</taxon>
        <taxon>Flavobacteriales</taxon>
        <taxon>Weeksellaceae</taxon>
        <taxon>Chryseobacterium group</taxon>
        <taxon>Chryseobacterium</taxon>
    </lineage>
</organism>
<dbReference type="Proteomes" id="UP001163719">
    <property type="component" value="Unassembled WGS sequence"/>
</dbReference>
<gene>
    <name evidence="1" type="ORF">OH806_07390</name>
</gene>
<accession>A0ABT3HMT7</accession>
<name>A0ABT3HMT7_9FLAO</name>
<evidence type="ECO:0000313" key="2">
    <source>
        <dbReference type="Proteomes" id="UP001163719"/>
    </source>
</evidence>
<evidence type="ECO:0000313" key="1">
    <source>
        <dbReference type="EMBL" id="MCW3161092.1"/>
    </source>
</evidence>
<sequence>MSSLPKTCRISKGTTLEELANHFNLTKEQLKRYHNTYCPLDDLIGYDIPEHVTIIYVPPLDAESREKIFNPKSGNFLSFKSKNTLDNKQNYKKRYGIIQKIFHNDEEELKIHYETEIIKNKNTVQISRSQVYLNNKVPDLVIEQLADKIGSIFYPFELGLHENGSINTLVNFKEIQNRWKILKPQLEEYYKGEIANELLASTNKRITQKSITEQVHNSLFFTLYFLPLYKTFDENKSLNLSIEIPIFKNSTRALFEIDLKLEEKISKTHKFIIKASGKSTSGKISDEIEKENTSPITDGKIQPKNSSYFDFIYKLNSKDNSIFAIYGELGVQFPDCMKKISLECYEQP</sequence>
<protein>
    <recommendedName>
        <fullName evidence="3">LysM domain-containing protein</fullName>
    </recommendedName>
</protein>
<reference evidence="1" key="1">
    <citation type="submission" date="2022-10" db="EMBL/GenBank/DDBJ databases">
        <title>Chryseobacterium babae sp. nov. isolated from the gut of the beetle Oryctes rhinoceros, and Chryseobacterium kimseyorum sp. nov., isolated from a stick insect rearing cage.</title>
        <authorList>
            <person name="Shelomi M."/>
            <person name="Han C.-J."/>
            <person name="Chen W.-M."/>
            <person name="Chen H.-K."/>
            <person name="Liaw S.-J."/>
            <person name="Muhle E."/>
            <person name="Clermont D."/>
        </authorList>
    </citation>
    <scope>NUCLEOTIDE SEQUENCE</scope>
    <source>
        <strain evidence="1">WLa1L2M3</strain>
    </source>
</reference>
<dbReference type="RefSeq" id="WP_264743045.1">
    <property type="nucleotide sequence ID" value="NZ_JAPDHV010000003.1"/>
</dbReference>
<comment type="caution">
    <text evidence="1">The sequence shown here is derived from an EMBL/GenBank/DDBJ whole genome shotgun (WGS) entry which is preliminary data.</text>
</comment>
<proteinExistence type="predicted"/>